<dbReference type="PROSITE" id="PS50160">
    <property type="entry name" value="DNA_LIGASE_A3"/>
    <property type="match status" value="1"/>
</dbReference>
<gene>
    <name evidence="23" type="primary">ligD</name>
    <name evidence="23" type="ORF">ABEG18_10915</name>
</gene>
<dbReference type="InterPro" id="IPR014143">
    <property type="entry name" value="NHEJ_ligase_prk"/>
</dbReference>
<dbReference type="Pfam" id="PF21686">
    <property type="entry name" value="LigD_Prim-Pol"/>
    <property type="match status" value="1"/>
</dbReference>
<dbReference type="PANTHER" id="PTHR42705:SF2">
    <property type="entry name" value="BIFUNCTIONAL NON-HOMOLOGOUS END JOINING PROTEIN LIGD"/>
    <property type="match status" value="1"/>
</dbReference>
<keyword evidence="7" id="KW-0479">Metal-binding</keyword>
<dbReference type="Gene3D" id="3.30.470.30">
    <property type="entry name" value="DNA ligase/mRNA capping enzyme"/>
    <property type="match status" value="1"/>
</dbReference>
<dbReference type="RefSeq" id="WP_406858088.1">
    <property type="nucleotide sequence ID" value="NZ_CP157484.1"/>
</dbReference>
<evidence type="ECO:0000256" key="1">
    <source>
        <dbReference type="ARBA" id="ARBA00001936"/>
    </source>
</evidence>
<comment type="cofactor">
    <cofactor evidence="1">
        <name>Mn(2+)</name>
        <dbReference type="ChEBI" id="CHEBI:29035"/>
    </cofactor>
</comment>
<reference evidence="23" key="1">
    <citation type="submission" date="2024-05" db="EMBL/GenBank/DDBJ databases">
        <authorList>
            <person name="Kim S."/>
            <person name="Heo J."/>
            <person name="Choi H."/>
            <person name="Choi Y."/>
            <person name="Kwon S.-W."/>
            <person name="Kim Y."/>
        </authorList>
    </citation>
    <scope>NUCLEOTIDE SEQUENCE</scope>
    <source>
        <strain evidence="23">KACC 23698</strain>
    </source>
</reference>
<dbReference type="NCBIfam" id="TIGR02779">
    <property type="entry name" value="NHEJ_ligase_lig"/>
    <property type="match status" value="1"/>
</dbReference>
<evidence type="ECO:0000256" key="4">
    <source>
        <dbReference type="ARBA" id="ARBA00022679"/>
    </source>
</evidence>
<dbReference type="GO" id="GO:0006310">
    <property type="term" value="P:DNA recombination"/>
    <property type="evidence" value="ECO:0007669"/>
    <property type="project" value="UniProtKB-KW"/>
</dbReference>
<evidence type="ECO:0000259" key="22">
    <source>
        <dbReference type="PROSITE" id="PS50160"/>
    </source>
</evidence>
<dbReference type="GO" id="GO:0006281">
    <property type="term" value="P:DNA repair"/>
    <property type="evidence" value="ECO:0007669"/>
    <property type="project" value="UniProtKB-KW"/>
</dbReference>
<keyword evidence="12" id="KW-0067">ATP-binding</keyword>
<dbReference type="PANTHER" id="PTHR42705">
    <property type="entry name" value="BIFUNCTIONAL NON-HOMOLOGOUS END JOINING PROTEIN LIGD"/>
    <property type="match status" value="1"/>
</dbReference>
<dbReference type="InterPro" id="IPR012340">
    <property type="entry name" value="NA-bd_OB-fold"/>
</dbReference>
<evidence type="ECO:0000256" key="11">
    <source>
        <dbReference type="ARBA" id="ARBA00022839"/>
    </source>
</evidence>
<dbReference type="NCBIfam" id="TIGR02778">
    <property type="entry name" value="ligD_pol"/>
    <property type="match status" value="1"/>
</dbReference>
<dbReference type="GO" id="GO:0005524">
    <property type="term" value="F:ATP binding"/>
    <property type="evidence" value="ECO:0007669"/>
    <property type="project" value="UniProtKB-KW"/>
</dbReference>
<accession>A0AAU7JM96</accession>
<dbReference type="GO" id="GO:0004527">
    <property type="term" value="F:exonuclease activity"/>
    <property type="evidence" value="ECO:0007669"/>
    <property type="project" value="UniProtKB-KW"/>
</dbReference>
<keyword evidence="6" id="KW-0540">Nuclease</keyword>
<dbReference type="InterPro" id="IPR014144">
    <property type="entry name" value="LigD_PE_domain"/>
</dbReference>
<keyword evidence="10" id="KW-0378">Hydrolase</keyword>
<evidence type="ECO:0000256" key="15">
    <source>
        <dbReference type="ARBA" id="ARBA00023172"/>
    </source>
</evidence>
<organism evidence="23">
    <name type="scientific">Alsobacter sp. KACC 23698</name>
    <dbReference type="NCBI Taxonomy" id="3149229"/>
    <lineage>
        <taxon>Bacteria</taxon>
        <taxon>Pseudomonadati</taxon>
        <taxon>Pseudomonadota</taxon>
        <taxon>Alphaproteobacteria</taxon>
        <taxon>Hyphomicrobiales</taxon>
        <taxon>Alsobacteraceae</taxon>
        <taxon>Alsobacter</taxon>
    </lineage>
</organism>
<evidence type="ECO:0000256" key="20">
    <source>
        <dbReference type="ARBA" id="ARBA00034003"/>
    </source>
</evidence>
<dbReference type="InterPro" id="IPR014146">
    <property type="entry name" value="LigD_ligase_dom"/>
</dbReference>
<dbReference type="CDD" id="cd07971">
    <property type="entry name" value="OBF_DNA_ligase_LigD"/>
    <property type="match status" value="1"/>
</dbReference>
<dbReference type="Gene3D" id="2.40.50.140">
    <property type="entry name" value="Nucleic acid-binding proteins"/>
    <property type="match status" value="1"/>
</dbReference>
<dbReference type="AlphaFoldDB" id="A0AAU7JM96"/>
<evidence type="ECO:0000256" key="6">
    <source>
        <dbReference type="ARBA" id="ARBA00022722"/>
    </source>
</evidence>
<sequence length="890" mass="98075">MAVQRKTAAKAAAKPSPRAASPTSAAAEDPADPLKLYREKRDFQRTAEPPAQVGAEEGWQFVVQKHAARRLHYDLRLELDGVLKSWAVTRGPSLVPGEKRLAVHTEDHPMQYLDFEGVIPQGEYGGGTMIVWDRGTWTPDKEPRKSLAKGHLDFTLHGSRLKGRWHLVRMRPRPHEKKEQWLLLKGDDAFARAPDAPDVLGDATSFLSGKTNDELAAEGVIREDHAARQAKSAAPGRGKPGQEGSGIKAVKAKGARKGLLPVFLEPSLASLIEEPPTGGDWIHEIKYDGYRMQARLDGGEAQLLTRKGLDWTERFGSIAESLKRLPVGSALLDGEIVSEGENGVPSFSALQADLKAGRKDRMVYYVFDLLYLEGADLTKSPQIERKRLLEALLAQAPEGSNIRYSEHFEHDGRSMLVHACRLGLEGVVSKRKDAPYLPDRGGHWLKSKCVMRQEFVVLGYTLSTAAKRSIGSLALGYYEDGKLIYAGRSGTGFSGDEARSLHEGLSAIAAPKPDLGRKPPAGADKGVRWVEPRFVAEIEFRGWTSDGLLRQSSFKGLRDDKPPTEVVREATPGEAASTRKARVAPSAQPLAAKGADLSGVRLTHPERILWEDQGVTKQGLADFYADIADWVLPHVTRRPLSLVRCPSGVGKPCFFQKHMWEGLSPDIRPVDVGDAEPMTYIEDLRGLIGLVQAGVLEIHPWGSGVDDIEKPDRLIFDLDPGEEVTWGQVIDGALEIRRRLAEDRLESFVKTSGGKGLHVVVPLAPSVDWETAKDYTRQVVERMAADSPTLYVANMAKVQRKGRIFVDYLRNGRGATAVAAYSTRARAGAPVSTPLQWDELSEAVRADHFGVDNLRQRLDFLSRDPWEGFFTLKQTLPASRGGRKTTARRR</sequence>
<evidence type="ECO:0000256" key="9">
    <source>
        <dbReference type="ARBA" id="ARBA00022763"/>
    </source>
</evidence>
<feature type="domain" description="ATP-dependent DNA ligase family profile" evidence="22">
    <location>
        <begin position="355"/>
        <end position="482"/>
    </location>
</feature>
<dbReference type="EC" id="6.5.1.1" evidence="2"/>
<dbReference type="SUPFAM" id="SSF50249">
    <property type="entry name" value="Nucleic acid-binding proteins"/>
    <property type="match status" value="1"/>
</dbReference>
<dbReference type="EMBL" id="CP157484">
    <property type="protein sequence ID" value="XBO41239.1"/>
    <property type="molecule type" value="Genomic_DNA"/>
</dbReference>
<keyword evidence="5" id="KW-0548">Nucleotidyltransferase</keyword>
<evidence type="ECO:0000256" key="13">
    <source>
        <dbReference type="ARBA" id="ARBA00022932"/>
    </source>
</evidence>
<evidence type="ECO:0000256" key="5">
    <source>
        <dbReference type="ARBA" id="ARBA00022695"/>
    </source>
</evidence>
<feature type="region of interest" description="Disordered" evidence="21">
    <location>
        <begin position="225"/>
        <end position="246"/>
    </location>
</feature>
<evidence type="ECO:0000256" key="17">
    <source>
        <dbReference type="ARBA" id="ARBA00023211"/>
    </source>
</evidence>
<comment type="catalytic activity">
    <reaction evidence="20">
        <text>ATP + (deoxyribonucleotide)n-3'-hydroxyl + 5'-phospho-(deoxyribonucleotide)m = (deoxyribonucleotide)n+m + AMP + diphosphate.</text>
        <dbReference type="EC" id="6.5.1.1"/>
    </reaction>
</comment>
<evidence type="ECO:0000256" key="12">
    <source>
        <dbReference type="ARBA" id="ARBA00022840"/>
    </source>
</evidence>
<keyword evidence="17" id="KW-0464">Manganese</keyword>
<feature type="region of interest" description="Disordered" evidence="21">
    <location>
        <begin position="1"/>
        <end position="51"/>
    </location>
</feature>
<evidence type="ECO:0000256" key="10">
    <source>
        <dbReference type="ARBA" id="ARBA00022801"/>
    </source>
</evidence>
<dbReference type="GO" id="GO:0003910">
    <property type="term" value="F:DNA ligase (ATP) activity"/>
    <property type="evidence" value="ECO:0007669"/>
    <property type="project" value="UniProtKB-EC"/>
</dbReference>
<evidence type="ECO:0000256" key="8">
    <source>
        <dbReference type="ARBA" id="ARBA00022741"/>
    </source>
</evidence>
<proteinExistence type="predicted"/>
<name>A0AAU7JM96_9HYPH</name>
<evidence type="ECO:0000256" key="7">
    <source>
        <dbReference type="ARBA" id="ARBA00022723"/>
    </source>
</evidence>
<dbReference type="InterPro" id="IPR012309">
    <property type="entry name" value="DNA_ligase_ATP-dep_C"/>
</dbReference>
<evidence type="ECO:0000256" key="14">
    <source>
        <dbReference type="ARBA" id="ARBA00023125"/>
    </source>
</evidence>
<dbReference type="NCBIfam" id="TIGR02776">
    <property type="entry name" value="NHEJ_ligase_prk"/>
    <property type="match status" value="1"/>
</dbReference>
<dbReference type="GO" id="GO:0003677">
    <property type="term" value="F:DNA binding"/>
    <property type="evidence" value="ECO:0007669"/>
    <property type="project" value="UniProtKB-KW"/>
</dbReference>
<keyword evidence="13" id="KW-0239">DNA-directed DNA polymerase</keyword>
<keyword evidence="4" id="KW-0808">Transferase</keyword>
<keyword evidence="14" id="KW-0238">DNA-binding</keyword>
<dbReference type="Gene3D" id="3.90.920.10">
    <property type="entry name" value="DNA primase, PRIM domain"/>
    <property type="match status" value="1"/>
</dbReference>
<feature type="compositionally biased region" description="Low complexity" evidence="21">
    <location>
        <begin position="1"/>
        <end position="27"/>
    </location>
</feature>
<dbReference type="InterPro" id="IPR014145">
    <property type="entry name" value="LigD_pol_dom"/>
</dbReference>
<keyword evidence="16" id="KW-0234">DNA repair</keyword>
<dbReference type="GO" id="GO:0003887">
    <property type="term" value="F:DNA-directed DNA polymerase activity"/>
    <property type="evidence" value="ECO:0007669"/>
    <property type="project" value="UniProtKB-KW"/>
</dbReference>
<keyword evidence="3 23" id="KW-0436">Ligase</keyword>
<evidence type="ECO:0000256" key="18">
    <source>
        <dbReference type="ARBA" id="ARBA00023268"/>
    </source>
</evidence>
<feature type="compositionally biased region" description="Basic and acidic residues" evidence="21">
    <location>
        <begin position="35"/>
        <end position="45"/>
    </location>
</feature>
<dbReference type="CDD" id="cd04862">
    <property type="entry name" value="PaeLigD_Pol_like"/>
    <property type="match status" value="1"/>
</dbReference>
<dbReference type="InterPro" id="IPR012310">
    <property type="entry name" value="DNA_ligase_ATP-dep_cent"/>
</dbReference>
<dbReference type="Pfam" id="PF01068">
    <property type="entry name" value="DNA_ligase_A_M"/>
    <property type="match status" value="1"/>
</dbReference>
<keyword evidence="8" id="KW-0547">Nucleotide-binding</keyword>
<keyword evidence="18" id="KW-0511">Multifunctional enzyme</keyword>
<evidence type="ECO:0000256" key="3">
    <source>
        <dbReference type="ARBA" id="ARBA00022598"/>
    </source>
</evidence>
<dbReference type="NCBIfam" id="NF004628">
    <property type="entry name" value="PRK05972.1"/>
    <property type="match status" value="1"/>
</dbReference>
<protein>
    <recommendedName>
        <fullName evidence="2">DNA ligase (ATP)</fullName>
        <ecNumber evidence="2">6.5.1.1</ecNumber>
    </recommendedName>
    <alternativeName>
        <fullName evidence="19">NHEJ DNA polymerase</fullName>
    </alternativeName>
</protein>
<dbReference type="SUPFAM" id="SSF56091">
    <property type="entry name" value="DNA ligase/mRNA capping enzyme, catalytic domain"/>
    <property type="match status" value="1"/>
</dbReference>
<evidence type="ECO:0000256" key="21">
    <source>
        <dbReference type="SAM" id="MobiDB-lite"/>
    </source>
</evidence>
<dbReference type="InterPro" id="IPR052171">
    <property type="entry name" value="NHEJ_LigD"/>
</dbReference>
<keyword evidence="11" id="KW-0269">Exonuclease</keyword>
<dbReference type="CDD" id="cd07906">
    <property type="entry name" value="Adenylation_DNA_ligase_LigD_LigC"/>
    <property type="match status" value="1"/>
</dbReference>
<keyword evidence="9" id="KW-0227">DNA damage</keyword>
<keyword evidence="15" id="KW-0233">DNA recombination</keyword>
<dbReference type="Pfam" id="PF04679">
    <property type="entry name" value="DNA_ligase_A_C"/>
    <property type="match status" value="1"/>
</dbReference>
<dbReference type="Gene3D" id="3.30.1490.70">
    <property type="match status" value="1"/>
</dbReference>
<evidence type="ECO:0000313" key="23">
    <source>
        <dbReference type="EMBL" id="XBO41239.1"/>
    </source>
</evidence>
<dbReference type="NCBIfam" id="TIGR02777">
    <property type="entry name" value="LigD_PE_dom"/>
    <property type="match status" value="1"/>
</dbReference>
<evidence type="ECO:0000256" key="2">
    <source>
        <dbReference type="ARBA" id="ARBA00012727"/>
    </source>
</evidence>
<dbReference type="Pfam" id="PF13298">
    <property type="entry name" value="LigD_N"/>
    <property type="match status" value="1"/>
</dbReference>
<dbReference type="InterPro" id="IPR033651">
    <property type="entry name" value="PaeLigD_Pol-like"/>
</dbReference>
<evidence type="ECO:0000256" key="19">
    <source>
        <dbReference type="ARBA" id="ARBA00029943"/>
    </source>
</evidence>
<evidence type="ECO:0000256" key="16">
    <source>
        <dbReference type="ARBA" id="ARBA00023204"/>
    </source>
</evidence>
<dbReference type="GO" id="GO:0046872">
    <property type="term" value="F:metal ion binding"/>
    <property type="evidence" value="ECO:0007669"/>
    <property type="project" value="UniProtKB-KW"/>
</dbReference>